<keyword evidence="1 2" id="KW-0238">DNA-binding</keyword>
<evidence type="ECO:0000256" key="2">
    <source>
        <dbReference type="PROSITE-ProRule" id="PRU00252"/>
    </source>
</evidence>
<evidence type="ECO:0000313" key="3">
    <source>
        <dbReference type="EMBL" id="KAF1957483.1"/>
    </source>
</evidence>
<dbReference type="PROSITE" id="PS50935">
    <property type="entry name" value="SSB"/>
    <property type="match status" value="1"/>
</dbReference>
<dbReference type="CDD" id="cd04496">
    <property type="entry name" value="SSB_OBF"/>
    <property type="match status" value="1"/>
</dbReference>
<evidence type="ECO:0000256" key="1">
    <source>
        <dbReference type="ARBA" id="ARBA00023125"/>
    </source>
</evidence>
<protein>
    <submittedName>
        <fullName evidence="3">Nucleic acid-binding protein</fullName>
    </submittedName>
</protein>
<dbReference type="Proteomes" id="UP000800035">
    <property type="component" value="Unassembled WGS sequence"/>
</dbReference>
<dbReference type="InterPro" id="IPR000424">
    <property type="entry name" value="Primosome_PriB/ssb"/>
</dbReference>
<organism evidence="3 4">
    <name type="scientific">Byssothecium circinans</name>
    <dbReference type="NCBI Taxonomy" id="147558"/>
    <lineage>
        <taxon>Eukaryota</taxon>
        <taxon>Fungi</taxon>
        <taxon>Dikarya</taxon>
        <taxon>Ascomycota</taxon>
        <taxon>Pezizomycotina</taxon>
        <taxon>Dothideomycetes</taxon>
        <taxon>Pleosporomycetidae</taxon>
        <taxon>Pleosporales</taxon>
        <taxon>Massarineae</taxon>
        <taxon>Massarinaceae</taxon>
        <taxon>Byssothecium</taxon>
    </lineage>
</organism>
<dbReference type="AlphaFoldDB" id="A0A6A5TX78"/>
<accession>A0A6A5TX78</accession>
<evidence type="ECO:0000313" key="4">
    <source>
        <dbReference type="Proteomes" id="UP000800035"/>
    </source>
</evidence>
<dbReference type="SUPFAM" id="SSF50249">
    <property type="entry name" value="Nucleic acid-binding proteins"/>
    <property type="match status" value="1"/>
</dbReference>
<name>A0A6A5TX78_9PLEO</name>
<dbReference type="EMBL" id="ML976989">
    <property type="protein sequence ID" value="KAF1957483.1"/>
    <property type="molecule type" value="Genomic_DNA"/>
</dbReference>
<dbReference type="GO" id="GO:0003697">
    <property type="term" value="F:single-stranded DNA binding"/>
    <property type="evidence" value="ECO:0007669"/>
    <property type="project" value="InterPro"/>
</dbReference>
<dbReference type="Pfam" id="PF00436">
    <property type="entry name" value="SSB"/>
    <property type="match status" value="1"/>
</dbReference>
<proteinExistence type="predicted"/>
<gene>
    <name evidence="3" type="ORF">CC80DRAFT_524988</name>
</gene>
<dbReference type="InterPro" id="IPR012340">
    <property type="entry name" value="NA-bd_OB-fold"/>
</dbReference>
<dbReference type="OrthoDB" id="1078367at2759"/>
<reference evidence="3" key="1">
    <citation type="journal article" date="2020" name="Stud. Mycol.">
        <title>101 Dothideomycetes genomes: a test case for predicting lifestyles and emergence of pathogens.</title>
        <authorList>
            <person name="Haridas S."/>
            <person name="Albert R."/>
            <person name="Binder M."/>
            <person name="Bloem J."/>
            <person name="Labutti K."/>
            <person name="Salamov A."/>
            <person name="Andreopoulos B."/>
            <person name="Baker S."/>
            <person name="Barry K."/>
            <person name="Bills G."/>
            <person name="Bluhm B."/>
            <person name="Cannon C."/>
            <person name="Castanera R."/>
            <person name="Culley D."/>
            <person name="Daum C."/>
            <person name="Ezra D."/>
            <person name="Gonzalez J."/>
            <person name="Henrissat B."/>
            <person name="Kuo A."/>
            <person name="Liang C."/>
            <person name="Lipzen A."/>
            <person name="Lutzoni F."/>
            <person name="Magnuson J."/>
            <person name="Mondo S."/>
            <person name="Nolan M."/>
            <person name="Ohm R."/>
            <person name="Pangilinan J."/>
            <person name="Park H.-J."/>
            <person name="Ramirez L."/>
            <person name="Alfaro M."/>
            <person name="Sun H."/>
            <person name="Tritt A."/>
            <person name="Yoshinaga Y."/>
            <person name="Zwiers L.-H."/>
            <person name="Turgeon B."/>
            <person name="Goodwin S."/>
            <person name="Spatafora J."/>
            <person name="Crous P."/>
            <person name="Grigoriev I."/>
        </authorList>
    </citation>
    <scope>NUCLEOTIDE SEQUENCE</scope>
    <source>
        <strain evidence="3">CBS 675.92</strain>
    </source>
</reference>
<keyword evidence="4" id="KW-1185">Reference proteome</keyword>
<dbReference type="Gene3D" id="2.40.50.140">
    <property type="entry name" value="Nucleic acid-binding proteins"/>
    <property type="match status" value="1"/>
</dbReference>
<sequence length="146" mass="15895">MFAPTFRAAPRISTRAFSSSARANLARMSIVGRLGAAPEEVSIANDRTLVRYSLGSSFGKGDDRKTSWFRVASFASGPQKDYLLSLPKGSLLYVDADARMDVFQDQEGNKRSNLSLIAKNFDVISKPRVEDTGEVNDEGLVQEASG</sequence>